<organism evidence="1 2">
    <name type="scientific">Caerostris darwini</name>
    <dbReference type="NCBI Taxonomy" id="1538125"/>
    <lineage>
        <taxon>Eukaryota</taxon>
        <taxon>Metazoa</taxon>
        <taxon>Ecdysozoa</taxon>
        <taxon>Arthropoda</taxon>
        <taxon>Chelicerata</taxon>
        <taxon>Arachnida</taxon>
        <taxon>Araneae</taxon>
        <taxon>Araneomorphae</taxon>
        <taxon>Entelegynae</taxon>
        <taxon>Araneoidea</taxon>
        <taxon>Araneidae</taxon>
        <taxon>Caerostris</taxon>
    </lineage>
</organism>
<evidence type="ECO:0000313" key="1">
    <source>
        <dbReference type="EMBL" id="GIY59513.1"/>
    </source>
</evidence>
<dbReference type="AlphaFoldDB" id="A0AAV4UP51"/>
<keyword evidence="2" id="KW-1185">Reference proteome</keyword>
<protein>
    <submittedName>
        <fullName evidence="1">Uncharacterized protein</fullName>
    </submittedName>
</protein>
<sequence length="94" mass="10094">MADGRKTIVLVTDQETGRQGVVRDHHPLPVSGRHVNPGASPVPCVDHSLLIPCTNPWLKQKNGQTQSETIVLVTDQETGGQGVVRVHANDKIGT</sequence>
<comment type="caution">
    <text evidence="1">The sequence shown here is derived from an EMBL/GenBank/DDBJ whole genome shotgun (WGS) entry which is preliminary data.</text>
</comment>
<dbReference type="Proteomes" id="UP001054837">
    <property type="component" value="Unassembled WGS sequence"/>
</dbReference>
<gene>
    <name evidence="1" type="ORF">CDAR_528821</name>
</gene>
<evidence type="ECO:0000313" key="2">
    <source>
        <dbReference type="Proteomes" id="UP001054837"/>
    </source>
</evidence>
<dbReference type="EMBL" id="BPLQ01011669">
    <property type="protein sequence ID" value="GIY59513.1"/>
    <property type="molecule type" value="Genomic_DNA"/>
</dbReference>
<name>A0AAV4UP51_9ARAC</name>
<reference evidence="1 2" key="1">
    <citation type="submission" date="2021-06" db="EMBL/GenBank/DDBJ databases">
        <title>Caerostris darwini draft genome.</title>
        <authorList>
            <person name="Kono N."/>
            <person name="Arakawa K."/>
        </authorList>
    </citation>
    <scope>NUCLEOTIDE SEQUENCE [LARGE SCALE GENOMIC DNA]</scope>
</reference>
<proteinExistence type="predicted"/>
<accession>A0AAV4UP51</accession>